<evidence type="ECO:0000313" key="4">
    <source>
        <dbReference type="EMBL" id="QJC21272.1"/>
    </source>
</evidence>
<evidence type="ECO:0000256" key="2">
    <source>
        <dbReference type="ARBA" id="ARBA00022801"/>
    </source>
</evidence>
<dbReference type="GO" id="GO:0006508">
    <property type="term" value="P:proteolysis"/>
    <property type="evidence" value="ECO:0007669"/>
    <property type="project" value="InterPro"/>
</dbReference>
<dbReference type="GO" id="GO:0009002">
    <property type="term" value="F:serine-type D-Ala-D-Ala carboxypeptidase activity"/>
    <property type="evidence" value="ECO:0007669"/>
    <property type="project" value="UniProtKB-EC"/>
</dbReference>
<dbReference type="PRINTS" id="PR00922">
    <property type="entry name" value="DADACBPTASE3"/>
</dbReference>
<dbReference type="RefSeq" id="WP_168917214.1">
    <property type="nucleotide sequence ID" value="NZ_CP050804.1"/>
</dbReference>
<dbReference type="Gene3D" id="3.40.710.10">
    <property type="entry name" value="DD-peptidase/beta-lactamase superfamily"/>
    <property type="match status" value="2"/>
</dbReference>
<dbReference type="InterPro" id="IPR012338">
    <property type="entry name" value="Beta-lactam/transpept-like"/>
</dbReference>
<organism evidence="4 5">
    <name type="scientific">Arcanobacterium buesumense</name>
    <dbReference type="NCBI Taxonomy" id="2722751"/>
    <lineage>
        <taxon>Bacteria</taxon>
        <taxon>Bacillati</taxon>
        <taxon>Actinomycetota</taxon>
        <taxon>Actinomycetes</taxon>
        <taxon>Actinomycetales</taxon>
        <taxon>Actinomycetaceae</taxon>
        <taxon>Arcanobacterium</taxon>
    </lineage>
</organism>
<proteinExistence type="inferred from homology"/>
<reference evidence="4 5" key="1">
    <citation type="submission" date="2020-03" db="EMBL/GenBank/DDBJ databases">
        <title>Complete genome of Arcanobacterium buesumensis sp. nov. strain 2701.</title>
        <authorList>
            <person name="Borowiak M."/>
            <person name="Alssahen M."/>
            <person name="Laemmler C."/>
            <person name="Malorny B."/>
            <person name="Hassan A."/>
            <person name="Prenger-Berninghoff E."/>
            <person name="Ploetz M."/>
            <person name="Abdulmawjood A."/>
        </authorList>
    </citation>
    <scope>NUCLEOTIDE SEQUENCE [LARGE SCALE GENOMIC DNA]</scope>
    <source>
        <strain evidence="4 5">2701</strain>
    </source>
</reference>
<dbReference type="Proteomes" id="UP000502298">
    <property type="component" value="Chromosome"/>
</dbReference>
<dbReference type="EC" id="3.4.16.4" evidence="4"/>
<accession>A0A6H2EKS2</accession>
<evidence type="ECO:0000313" key="5">
    <source>
        <dbReference type="Proteomes" id="UP000502298"/>
    </source>
</evidence>
<keyword evidence="3" id="KW-0732">Signal</keyword>
<evidence type="ECO:0000256" key="1">
    <source>
        <dbReference type="ARBA" id="ARBA00006096"/>
    </source>
</evidence>
<evidence type="ECO:0000256" key="3">
    <source>
        <dbReference type="SAM" id="SignalP"/>
    </source>
</evidence>
<feature type="chain" id="PRO_5039390636" evidence="3">
    <location>
        <begin position="22"/>
        <end position="457"/>
    </location>
</feature>
<protein>
    <submittedName>
        <fullName evidence="4">D-alanyl-D-alanine carboxypeptidase/D-alanyl-D-alanine-endopeptidase</fullName>
        <ecNumber evidence="4">3.4.16.4</ecNumber>
    </submittedName>
</protein>
<dbReference type="NCBIfam" id="TIGR00666">
    <property type="entry name" value="PBP4"/>
    <property type="match status" value="1"/>
</dbReference>
<dbReference type="EMBL" id="CP050804">
    <property type="protein sequence ID" value="QJC21272.1"/>
    <property type="molecule type" value="Genomic_DNA"/>
</dbReference>
<dbReference type="InterPro" id="IPR000667">
    <property type="entry name" value="Peptidase_S13"/>
</dbReference>
<keyword evidence="2 4" id="KW-0378">Hydrolase</keyword>
<name>A0A6H2EKS2_9ACTO</name>
<dbReference type="GO" id="GO:0000270">
    <property type="term" value="P:peptidoglycan metabolic process"/>
    <property type="evidence" value="ECO:0007669"/>
    <property type="project" value="TreeGrafter"/>
</dbReference>
<comment type="similarity">
    <text evidence="1">Belongs to the peptidase S13 family.</text>
</comment>
<dbReference type="PANTHER" id="PTHR30023:SF0">
    <property type="entry name" value="PENICILLIN-SENSITIVE CARBOXYPEPTIDASE A"/>
    <property type="match status" value="1"/>
</dbReference>
<gene>
    <name evidence="4" type="primary">dacB</name>
    <name evidence="4" type="ORF">HC352_01210</name>
</gene>
<sequence>MKKVKIGICVCLAAVGSYVVADAWDVVPGLFTTKPPLTEPLPYPNLTEWEFTEKQIPQFDTPGKLDDAHVRTIIDEFRTDARVSGSVSVVVADPTTNTTLAAFNEQTPIRPASTMKYLTAVAALSKLGPNATLDTTVQQDGSTLYLTGGGDVTLAADAGDNQEIIGRAGLADLASQVAEKLAAANTSTVSVYVDSSRYAEPTFHPTVVAEGNTEFVMPLRPIAVNRGKVTPDKWSRFVSDPDIDAGQIFADHLASHGISVSFEGRGHAPAQSHEIGRSHSAPIRELVEMLMVESDNTIAEVLGHEVAIASDKPADFAGASAAVTEVLVSEGFPTGGMLIDDNSGLSENNRISASLLAEILHRAWDCDKCPINAIGAALPVGSLDGTLHNRFLDSVARGRVRAKTGTLSTTTALAGFVTARSGQPLIFSFIVSDHEENTQLEIRAAMDDALAKIVDAM</sequence>
<dbReference type="SUPFAM" id="SSF56601">
    <property type="entry name" value="beta-lactamase/transpeptidase-like"/>
    <property type="match status" value="1"/>
</dbReference>
<dbReference type="PANTHER" id="PTHR30023">
    <property type="entry name" value="D-ALANYL-D-ALANINE CARBOXYPEPTIDASE"/>
    <property type="match status" value="1"/>
</dbReference>
<dbReference type="Pfam" id="PF02113">
    <property type="entry name" value="Peptidase_S13"/>
    <property type="match status" value="2"/>
</dbReference>
<dbReference type="AlphaFoldDB" id="A0A6H2EKS2"/>
<keyword evidence="4" id="KW-0121">Carboxypeptidase</keyword>
<keyword evidence="5" id="KW-1185">Reference proteome</keyword>
<dbReference type="KEGG" id="arca:HC352_01210"/>
<feature type="signal peptide" evidence="3">
    <location>
        <begin position="1"/>
        <end position="21"/>
    </location>
</feature>
<keyword evidence="4" id="KW-0645">Protease</keyword>